<dbReference type="Proteomes" id="UP000321245">
    <property type="component" value="Unassembled WGS sequence"/>
</dbReference>
<dbReference type="RefSeq" id="WP_146810679.1">
    <property type="nucleotide sequence ID" value="NZ_BJXC01000018.1"/>
</dbReference>
<evidence type="ECO:0000256" key="4">
    <source>
        <dbReference type="ARBA" id="ARBA00022881"/>
    </source>
</evidence>
<dbReference type="GO" id="GO:0004518">
    <property type="term" value="F:nuclease activity"/>
    <property type="evidence" value="ECO:0007669"/>
    <property type="project" value="UniProtKB-KW"/>
</dbReference>
<dbReference type="CDD" id="cd10434">
    <property type="entry name" value="GIY-YIG_UvrC_Cho"/>
    <property type="match status" value="1"/>
</dbReference>
<dbReference type="SMART" id="SM00465">
    <property type="entry name" value="GIYc"/>
    <property type="match status" value="1"/>
</dbReference>
<sequence length="270" mass="32021">MVLNEKLQHLVKELPKDTCGVYYLLNNNNQIIYIGKSINIRKRIIQHFRSTDKKEVKLQHFTHSIQFENTGNELIALLRESELIKTHLPIFNRAQRKVKMFYGLYRIKTSQKYEGLIIKKLDPLKNELLSFTSLQEAKNYLHSITEKYFLCQKINGLYKSSSGCFQYNLKECFGACVNEENYIEYNKRVNEFVKSLCFPKKDFIFQLKGRTSDEKGIVLIEQGVYKGFGYCKNEINNEKELKSFIAYKQDNRDVRKILFRHLKIEMLKLK</sequence>
<dbReference type="InterPro" id="IPR035901">
    <property type="entry name" value="GIY-YIG_endonuc_sf"/>
</dbReference>
<dbReference type="InterPro" id="IPR047296">
    <property type="entry name" value="GIY-YIG_UvrC_Cho"/>
</dbReference>
<evidence type="ECO:0000313" key="12">
    <source>
        <dbReference type="Proteomes" id="UP000321245"/>
    </source>
</evidence>
<keyword evidence="5" id="KW-0234">DNA repair</keyword>
<dbReference type="GO" id="GO:0006289">
    <property type="term" value="P:nucleotide-excision repair"/>
    <property type="evidence" value="ECO:0007669"/>
    <property type="project" value="InterPro"/>
</dbReference>
<dbReference type="InterPro" id="IPR000305">
    <property type="entry name" value="GIY-YIG_endonuc"/>
</dbReference>
<dbReference type="GO" id="GO:0016787">
    <property type="term" value="F:hydrolase activity"/>
    <property type="evidence" value="ECO:0007669"/>
    <property type="project" value="UniProtKB-KW"/>
</dbReference>
<dbReference type="GO" id="GO:0009380">
    <property type="term" value="C:excinuclease repair complex"/>
    <property type="evidence" value="ECO:0007669"/>
    <property type="project" value="TreeGrafter"/>
</dbReference>
<evidence type="ECO:0000256" key="2">
    <source>
        <dbReference type="ARBA" id="ARBA00022769"/>
    </source>
</evidence>
<dbReference type="EMBL" id="BJXC01000018">
    <property type="protein sequence ID" value="GEM52708.1"/>
    <property type="molecule type" value="Genomic_DNA"/>
</dbReference>
<gene>
    <name evidence="11" type="ORF">EB1_24980</name>
</gene>
<dbReference type="Pfam" id="PF01541">
    <property type="entry name" value="GIY-YIG"/>
    <property type="match status" value="1"/>
</dbReference>
<evidence type="ECO:0000256" key="8">
    <source>
        <dbReference type="ARBA" id="ARBA00042138"/>
    </source>
</evidence>
<keyword evidence="3" id="KW-0378">Hydrolase</keyword>
<evidence type="ECO:0000259" key="10">
    <source>
        <dbReference type="PROSITE" id="PS50164"/>
    </source>
</evidence>
<reference evidence="11 12" key="1">
    <citation type="submission" date="2019-07" db="EMBL/GenBank/DDBJ databases">
        <title>Whole genome shotgun sequence of Empedobacter brevis NBRC 14943.</title>
        <authorList>
            <person name="Hosoyama A."/>
            <person name="Uohara A."/>
            <person name="Ohji S."/>
            <person name="Ichikawa N."/>
        </authorList>
    </citation>
    <scope>NUCLEOTIDE SEQUENCE [LARGE SCALE GENOMIC DNA]</scope>
    <source>
        <strain evidence="11 12">NBRC 14943</strain>
    </source>
</reference>
<name>A0A511NJP4_9FLAO</name>
<keyword evidence="2" id="KW-0228">DNA excision</keyword>
<keyword evidence="4" id="KW-0267">Excision nuclease</keyword>
<evidence type="ECO:0000256" key="1">
    <source>
        <dbReference type="ARBA" id="ARBA00022763"/>
    </source>
</evidence>
<comment type="caution">
    <text evidence="11">The sequence shown here is derived from an EMBL/GenBank/DDBJ whole genome shotgun (WGS) entry which is preliminary data.</text>
</comment>
<keyword evidence="12" id="KW-1185">Reference proteome</keyword>
<organism evidence="11 12">
    <name type="scientific">Empedobacter brevis NBRC 14943 = ATCC 43319</name>
    <dbReference type="NCBI Taxonomy" id="1218108"/>
    <lineage>
        <taxon>Bacteria</taxon>
        <taxon>Pseudomonadati</taxon>
        <taxon>Bacteroidota</taxon>
        <taxon>Flavobacteriia</taxon>
        <taxon>Flavobacteriales</taxon>
        <taxon>Weeksellaceae</taxon>
        <taxon>Empedobacter</taxon>
    </lineage>
</organism>
<keyword evidence="6" id="KW-0742">SOS response</keyword>
<feature type="domain" description="GIY-YIG" evidence="10">
    <location>
        <begin position="17"/>
        <end position="93"/>
    </location>
</feature>
<proteinExistence type="predicted"/>
<dbReference type="PANTHER" id="PTHR30562">
    <property type="entry name" value="UVRC/OXIDOREDUCTASE"/>
    <property type="match status" value="1"/>
</dbReference>
<evidence type="ECO:0000313" key="11">
    <source>
        <dbReference type="EMBL" id="GEM52708.1"/>
    </source>
</evidence>
<protein>
    <recommendedName>
        <fullName evidence="7">Excinuclease cho</fullName>
    </recommendedName>
    <alternativeName>
        <fullName evidence="9">Endonuclease cho</fullName>
    </alternativeName>
    <alternativeName>
        <fullName evidence="8">UvrC homolog protein</fullName>
    </alternativeName>
</protein>
<dbReference type="Gene3D" id="3.40.1440.10">
    <property type="entry name" value="GIY-YIG endonuclease"/>
    <property type="match status" value="1"/>
</dbReference>
<dbReference type="InterPro" id="IPR050066">
    <property type="entry name" value="UvrABC_protein_C"/>
</dbReference>
<evidence type="ECO:0000256" key="9">
    <source>
        <dbReference type="ARBA" id="ARBA00042732"/>
    </source>
</evidence>
<keyword evidence="1" id="KW-0227">DNA damage</keyword>
<evidence type="ECO:0000256" key="5">
    <source>
        <dbReference type="ARBA" id="ARBA00023204"/>
    </source>
</evidence>
<dbReference type="PROSITE" id="PS50164">
    <property type="entry name" value="GIY_YIG"/>
    <property type="match status" value="1"/>
</dbReference>
<evidence type="ECO:0000256" key="6">
    <source>
        <dbReference type="ARBA" id="ARBA00023236"/>
    </source>
</evidence>
<evidence type="ECO:0000256" key="7">
    <source>
        <dbReference type="ARBA" id="ARBA00040756"/>
    </source>
</evidence>
<dbReference type="SUPFAM" id="SSF82771">
    <property type="entry name" value="GIY-YIG endonuclease"/>
    <property type="match status" value="1"/>
</dbReference>
<evidence type="ECO:0000256" key="3">
    <source>
        <dbReference type="ARBA" id="ARBA00022801"/>
    </source>
</evidence>
<dbReference type="AlphaFoldDB" id="A0A511NJP4"/>
<dbReference type="GO" id="GO:0009432">
    <property type="term" value="P:SOS response"/>
    <property type="evidence" value="ECO:0007669"/>
    <property type="project" value="UniProtKB-KW"/>
</dbReference>
<accession>A0A511NJP4</accession>
<dbReference type="PANTHER" id="PTHR30562:SF10">
    <property type="entry name" value="EXCINUCLEASE CHO"/>
    <property type="match status" value="1"/>
</dbReference>